<evidence type="ECO:0000313" key="1">
    <source>
        <dbReference type="EMBL" id="TDL19916.1"/>
    </source>
</evidence>
<dbReference type="VEuPathDB" id="FungiDB:BD410DRAFT_805378"/>
<dbReference type="Proteomes" id="UP000294933">
    <property type="component" value="Unassembled WGS sequence"/>
</dbReference>
<keyword evidence="2" id="KW-1185">Reference proteome</keyword>
<dbReference type="AlphaFoldDB" id="A0A4Y7PXZ9"/>
<reference evidence="1 2" key="1">
    <citation type="submission" date="2018-06" db="EMBL/GenBank/DDBJ databases">
        <title>A transcriptomic atlas of mushroom development highlights an independent origin of complex multicellularity.</title>
        <authorList>
            <consortium name="DOE Joint Genome Institute"/>
            <person name="Krizsan K."/>
            <person name="Almasi E."/>
            <person name="Merenyi Z."/>
            <person name="Sahu N."/>
            <person name="Viragh M."/>
            <person name="Koszo T."/>
            <person name="Mondo S."/>
            <person name="Kiss B."/>
            <person name="Balint B."/>
            <person name="Kues U."/>
            <person name="Barry K."/>
            <person name="Hegedus J.C."/>
            <person name="Henrissat B."/>
            <person name="Johnson J."/>
            <person name="Lipzen A."/>
            <person name="Ohm R."/>
            <person name="Nagy I."/>
            <person name="Pangilinan J."/>
            <person name="Yan J."/>
            <person name="Xiong Y."/>
            <person name="Grigoriev I.V."/>
            <person name="Hibbett D.S."/>
            <person name="Nagy L.G."/>
        </authorList>
    </citation>
    <scope>NUCLEOTIDE SEQUENCE [LARGE SCALE GENOMIC DNA]</scope>
    <source>
        <strain evidence="1 2">SZMC22713</strain>
    </source>
</reference>
<evidence type="ECO:0000313" key="2">
    <source>
        <dbReference type="Proteomes" id="UP000294933"/>
    </source>
</evidence>
<proteinExistence type="predicted"/>
<accession>A0A4Y7PXZ9</accession>
<protein>
    <submittedName>
        <fullName evidence="1">Uncharacterized protein</fullName>
    </submittedName>
</protein>
<name>A0A4Y7PXZ9_9AGAM</name>
<dbReference type="EMBL" id="ML170192">
    <property type="protein sequence ID" value="TDL19916.1"/>
    <property type="molecule type" value="Genomic_DNA"/>
</dbReference>
<organism evidence="1 2">
    <name type="scientific">Rickenella mellea</name>
    <dbReference type="NCBI Taxonomy" id="50990"/>
    <lineage>
        <taxon>Eukaryota</taxon>
        <taxon>Fungi</taxon>
        <taxon>Dikarya</taxon>
        <taxon>Basidiomycota</taxon>
        <taxon>Agaricomycotina</taxon>
        <taxon>Agaricomycetes</taxon>
        <taxon>Hymenochaetales</taxon>
        <taxon>Rickenellaceae</taxon>
        <taxon>Rickenella</taxon>
    </lineage>
</organism>
<gene>
    <name evidence="1" type="ORF">BD410DRAFT_805378</name>
</gene>
<sequence length="168" mass="18648">MDSTHIDLQRRLLTLVVAFPPAVGQYVMNVLTLYCRKCANKTVTRLGLRTVTVYGYGRITYGEVTVESVPSTVPSAEITERLLDLASDDHIPGNLRSVTLPEWRKLARSYGTQLPVSNSPARRTTGKKLYLPDRENTSANIGYRVLHKQTRMVVCTAVNGSTVYGFDG</sequence>